<proteinExistence type="predicted"/>
<keyword evidence="2" id="KW-1185">Reference proteome</keyword>
<dbReference type="Proteomes" id="UP000265520">
    <property type="component" value="Unassembled WGS sequence"/>
</dbReference>
<dbReference type="PANTHER" id="PTHR10579">
    <property type="entry name" value="CALCIUM-ACTIVATED CHLORIDE CHANNEL REGULATOR"/>
    <property type="match status" value="1"/>
</dbReference>
<comment type="caution">
    <text evidence="1">The sequence shown here is derived from an EMBL/GenBank/DDBJ whole genome shotgun (WGS) entry which is preliminary data.</text>
</comment>
<organism evidence="1 2">
    <name type="scientific">Trifolium medium</name>
    <dbReference type="NCBI Taxonomy" id="97028"/>
    <lineage>
        <taxon>Eukaryota</taxon>
        <taxon>Viridiplantae</taxon>
        <taxon>Streptophyta</taxon>
        <taxon>Embryophyta</taxon>
        <taxon>Tracheophyta</taxon>
        <taxon>Spermatophyta</taxon>
        <taxon>Magnoliopsida</taxon>
        <taxon>eudicotyledons</taxon>
        <taxon>Gunneridae</taxon>
        <taxon>Pentapetalae</taxon>
        <taxon>rosids</taxon>
        <taxon>fabids</taxon>
        <taxon>Fabales</taxon>
        <taxon>Fabaceae</taxon>
        <taxon>Papilionoideae</taxon>
        <taxon>50 kb inversion clade</taxon>
        <taxon>NPAAA clade</taxon>
        <taxon>Hologalegina</taxon>
        <taxon>IRL clade</taxon>
        <taxon>Trifolieae</taxon>
        <taxon>Trifolium</taxon>
    </lineage>
</organism>
<sequence length="96" mass="10312">GGSKRLLPLKRMTGGGQRSARRIVEALAAIDQSREGVPAKNDALKKAAKVLEDRREKNSVACIVVLSDIVDSRAVSALFQKISLVSSTRLSNLEVP</sequence>
<dbReference type="PANTHER" id="PTHR10579:SF59">
    <property type="entry name" value="E3 UBIQUITIN-PROTEIN LIGASE EDA40-RELATED"/>
    <property type="match status" value="1"/>
</dbReference>
<evidence type="ECO:0000313" key="1">
    <source>
        <dbReference type="EMBL" id="MCI53356.1"/>
    </source>
</evidence>
<dbReference type="InterPro" id="IPR051266">
    <property type="entry name" value="CLCR"/>
</dbReference>
<reference evidence="1 2" key="1">
    <citation type="journal article" date="2018" name="Front. Plant Sci.">
        <title>Red Clover (Trifolium pratense) and Zigzag Clover (T. medium) - A Picture of Genomic Similarities and Differences.</title>
        <authorList>
            <person name="Dluhosova J."/>
            <person name="Istvanek J."/>
            <person name="Nedelnik J."/>
            <person name="Repkova J."/>
        </authorList>
    </citation>
    <scope>NUCLEOTIDE SEQUENCE [LARGE SCALE GENOMIC DNA]</scope>
    <source>
        <strain evidence="2">cv. 10/8</strain>
        <tissue evidence="1">Leaf</tissue>
    </source>
</reference>
<dbReference type="AlphaFoldDB" id="A0A392SZL3"/>
<protein>
    <submittedName>
        <fullName evidence="1">Zinc finger protein</fullName>
    </submittedName>
</protein>
<feature type="non-terminal residue" evidence="1">
    <location>
        <position position="1"/>
    </location>
</feature>
<dbReference type="EMBL" id="LXQA010461955">
    <property type="protein sequence ID" value="MCI53356.1"/>
    <property type="molecule type" value="Genomic_DNA"/>
</dbReference>
<feature type="non-terminal residue" evidence="1">
    <location>
        <position position="96"/>
    </location>
</feature>
<accession>A0A392SZL3</accession>
<evidence type="ECO:0000313" key="2">
    <source>
        <dbReference type="Proteomes" id="UP000265520"/>
    </source>
</evidence>
<name>A0A392SZL3_9FABA</name>